<accession>A0AAV8EKZ3</accession>
<dbReference type="InterPro" id="IPR040249">
    <property type="entry name" value="Ricin_B-like_lectin_EULS3-like"/>
</dbReference>
<evidence type="ECO:0000313" key="1">
    <source>
        <dbReference type="EMBL" id="KAJ4781174.1"/>
    </source>
</evidence>
<keyword evidence="2" id="KW-1185">Reference proteome</keyword>
<gene>
    <name evidence="1" type="ORF">LUZ62_065431</name>
</gene>
<dbReference type="SUPFAM" id="SSF50370">
    <property type="entry name" value="Ricin B-like lectins"/>
    <property type="match status" value="1"/>
</dbReference>
<organism evidence="1 2">
    <name type="scientific">Rhynchospora pubera</name>
    <dbReference type="NCBI Taxonomy" id="906938"/>
    <lineage>
        <taxon>Eukaryota</taxon>
        <taxon>Viridiplantae</taxon>
        <taxon>Streptophyta</taxon>
        <taxon>Embryophyta</taxon>
        <taxon>Tracheophyta</taxon>
        <taxon>Spermatophyta</taxon>
        <taxon>Magnoliopsida</taxon>
        <taxon>Liliopsida</taxon>
        <taxon>Poales</taxon>
        <taxon>Cyperaceae</taxon>
        <taxon>Cyperoideae</taxon>
        <taxon>Rhynchosporeae</taxon>
        <taxon>Rhynchospora</taxon>
    </lineage>
</organism>
<dbReference type="InterPro" id="IPR035992">
    <property type="entry name" value="Ricin_B-like_lectins"/>
</dbReference>
<dbReference type="EMBL" id="JAMFTS010000003">
    <property type="protein sequence ID" value="KAJ4781174.1"/>
    <property type="molecule type" value="Genomic_DNA"/>
</dbReference>
<dbReference type="PANTHER" id="PTHR31257:SF21">
    <property type="entry name" value="OS07G0683600 PROTEIN"/>
    <property type="match status" value="1"/>
</dbReference>
<reference evidence="1" key="1">
    <citation type="submission" date="2022-08" db="EMBL/GenBank/DDBJ databases">
        <authorList>
            <person name="Marques A."/>
        </authorList>
    </citation>
    <scope>NUCLEOTIDE SEQUENCE</scope>
    <source>
        <strain evidence="1">RhyPub2mFocal</strain>
        <tissue evidence="1">Leaves</tissue>
    </source>
</reference>
<dbReference type="PANTHER" id="PTHR31257">
    <property type="entry name" value="RICIN B-LIKE LECTIN EULS3"/>
    <property type="match status" value="1"/>
</dbReference>
<comment type="caution">
    <text evidence="1">The sequence shown here is derived from an EMBL/GenBank/DDBJ whole genome shotgun (WGS) entry which is preliminary data.</text>
</comment>
<name>A0AAV8EKZ3_9POAL</name>
<dbReference type="AlphaFoldDB" id="A0AAV8EKZ3"/>
<proteinExistence type="predicted"/>
<dbReference type="Proteomes" id="UP001140206">
    <property type="component" value="Chromosome 3"/>
</dbReference>
<sequence length="151" mass="17292">MSNQQTFMIINQGSNGEYCLAIRGRKVVIALYNPRDPYQRWIKKDNGTKDQEDQPAFALINEATNEAIKHEGTTGPMSLVRYNRVAGSLDNSVLWSESKDSDQGFRYIRRASNISRHITANSHAIRDGRIVDLWDGTHITEHWKLVPYSKE</sequence>
<protein>
    <submittedName>
        <fullName evidence="1">Ricin B lectin domain-containing protein</fullName>
    </submittedName>
</protein>
<evidence type="ECO:0000313" key="2">
    <source>
        <dbReference type="Proteomes" id="UP001140206"/>
    </source>
</evidence>